<protein>
    <submittedName>
        <fullName evidence="1">Uncharacterized protein</fullName>
    </submittedName>
</protein>
<dbReference type="EMBL" id="BPLR01019552">
    <property type="protein sequence ID" value="GIX69170.1"/>
    <property type="molecule type" value="Genomic_DNA"/>
</dbReference>
<gene>
    <name evidence="1" type="ORF">CEXT_151001</name>
</gene>
<proteinExistence type="predicted"/>
<dbReference type="Proteomes" id="UP001054945">
    <property type="component" value="Unassembled WGS sequence"/>
</dbReference>
<accession>A0AAV4MBD1</accession>
<reference evidence="1 2" key="1">
    <citation type="submission" date="2021-06" db="EMBL/GenBank/DDBJ databases">
        <title>Caerostris extrusa draft genome.</title>
        <authorList>
            <person name="Kono N."/>
            <person name="Arakawa K."/>
        </authorList>
    </citation>
    <scope>NUCLEOTIDE SEQUENCE [LARGE SCALE GENOMIC DNA]</scope>
</reference>
<name>A0AAV4MBD1_CAEEX</name>
<sequence length="131" mass="15105">MSFEEWHNLISFQSGTCSSLEETSSNAMHRLLFSTSVVGALIFNSQIEKNLSHPKNITFRNPVKLYGKLTAQFECQPAIEQCVYTAFKGTVEKPRVKYLSSERGKQHIIEHQVLRKMHFRGNLMWKERGEG</sequence>
<dbReference type="AlphaFoldDB" id="A0AAV4MBD1"/>
<keyword evidence="2" id="KW-1185">Reference proteome</keyword>
<organism evidence="1 2">
    <name type="scientific">Caerostris extrusa</name>
    <name type="common">Bark spider</name>
    <name type="synonym">Caerostris bankana</name>
    <dbReference type="NCBI Taxonomy" id="172846"/>
    <lineage>
        <taxon>Eukaryota</taxon>
        <taxon>Metazoa</taxon>
        <taxon>Ecdysozoa</taxon>
        <taxon>Arthropoda</taxon>
        <taxon>Chelicerata</taxon>
        <taxon>Arachnida</taxon>
        <taxon>Araneae</taxon>
        <taxon>Araneomorphae</taxon>
        <taxon>Entelegynae</taxon>
        <taxon>Araneoidea</taxon>
        <taxon>Araneidae</taxon>
        <taxon>Caerostris</taxon>
    </lineage>
</organism>
<evidence type="ECO:0000313" key="1">
    <source>
        <dbReference type="EMBL" id="GIX69170.1"/>
    </source>
</evidence>
<evidence type="ECO:0000313" key="2">
    <source>
        <dbReference type="Proteomes" id="UP001054945"/>
    </source>
</evidence>
<comment type="caution">
    <text evidence="1">The sequence shown here is derived from an EMBL/GenBank/DDBJ whole genome shotgun (WGS) entry which is preliminary data.</text>
</comment>